<name>A0A4R0XAU4_9BURK</name>
<evidence type="ECO:0000313" key="2">
    <source>
        <dbReference type="EMBL" id="TCG04057.1"/>
    </source>
</evidence>
<dbReference type="AlphaFoldDB" id="A0A4R0XAU4"/>
<comment type="caution">
    <text evidence="2">The sequence shown here is derived from an EMBL/GenBank/DDBJ whole genome shotgun (WGS) entry which is preliminary data.</text>
</comment>
<reference evidence="2 3" key="1">
    <citation type="submission" date="2017-02" db="EMBL/GenBank/DDBJ databases">
        <title>Paraburkholderia sophoroidis sp. nov. and Paraburkholderia steynii sp. nov. rhizobial symbionts of the fynbos legume Hypocalyptus sophoroides.</title>
        <authorList>
            <person name="Steenkamp E.T."/>
            <person name="Beukes C.W."/>
            <person name="Van Zyl E."/>
            <person name="Avontuur J."/>
            <person name="Chan W.Y."/>
            <person name="Hassen A."/>
            <person name="Palmer M."/>
            <person name="Mthombeni L."/>
            <person name="Phalane F."/>
            <person name="Sereme K."/>
            <person name="Venter S.N."/>
        </authorList>
    </citation>
    <scope>NUCLEOTIDE SEQUENCE [LARGE SCALE GENOMIC DNA]</scope>
    <source>
        <strain evidence="2 3">HC1.1ba</strain>
    </source>
</reference>
<dbReference type="EMBL" id="MWML01000294">
    <property type="protein sequence ID" value="TCG04057.1"/>
    <property type="molecule type" value="Genomic_DNA"/>
</dbReference>
<gene>
    <name evidence="2" type="ORF">BZM27_43565</name>
</gene>
<protein>
    <recommendedName>
        <fullName evidence="1">Putative DNA-binding domain-containing protein</fullName>
    </recommendedName>
</protein>
<dbReference type="Pfam" id="PF09836">
    <property type="entry name" value="DUF2063"/>
    <property type="match status" value="1"/>
</dbReference>
<evidence type="ECO:0000259" key="1">
    <source>
        <dbReference type="Pfam" id="PF09836"/>
    </source>
</evidence>
<feature type="domain" description="Putative DNA-binding" evidence="1">
    <location>
        <begin position="10"/>
        <end position="130"/>
    </location>
</feature>
<evidence type="ECO:0000313" key="3">
    <source>
        <dbReference type="Proteomes" id="UP000294200"/>
    </source>
</evidence>
<dbReference type="InterPro" id="IPR018640">
    <property type="entry name" value="DUF2063"/>
</dbReference>
<keyword evidence="3" id="KW-1185">Reference proteome</keyword>
<accession>A0A4R0XAU4</accession>
<organism evidence="2 3">
    <name type="scientific">Paraburkholderia steynii</name>
    <dbReference type="NCBI Taxonomy" id="1245441"/>
    <lineage>
        <taxon>Bacteria</taxon>
        <taxon>Pseudomonadati</taxon>
        <taxon>Pseudomonadota</taxon>
        <taxon>Betaproteobacteria</taxon>
        <taxon>Burkholderiales</taxon>
        <taxon>Burkholderiaceae</taxon>
        <taxon>Paraburkholderia</taxon>
    </lineage>
</organism>
<dbReference type="Proteomes" id="UP000294200">
    <property type="component" value="Unassembled WGS sequence"/>
</dbReference>
<sequence length="305" mass="33258">MTFARLEWLQRTFASALDDPEHERLIEAYIAPVVAASDATAARATDQKTSDLYGDAVTGHGHDTIVRHRIATYRRTVRARWRAALTSAYPVLLALVGDAYFDVLSIAYARAHPSRSGDLNGFGGDLPVFIGEFEGDQRFGYFADVARLEWSLHVAWFAADTTPLTPDQWLQIDKDRLLDSQLAVNPACAAIASRYAIADIWRAHQPGGVLPLQLDIPTCTLVVRPQWRPEVLVQSSAAHAAFIALQKGKTLNEALDTAYALDADFDLAVQWQTWISTGAITGITAGAAPSSASHRGPGPQRFSSC</sequence>
<proteinExistence type="predicted"/>